<protein>
    <submittedName>
        <fullName evidence="2">Uncharacterized protein</fullName>
    </submittedName>
</protein>
<dbReference type="Proteomes" id="UP000509346">
    <property type="component" value="Chromosome"/>
</dbReference>
<dbReference type="GeneID" id="56081864"/>
<dbReference type="OrthoDB" id="168905at2157"/>
<feature type="region of interest" description="Disordered" evidence="1">
    <location>
        <begin position="69"/>
        <end position="100"/>
    </location>
</feature>
<reference evidence="2 3" key="1">
    <citation type="submission" date="2020-07" db="EMBL/GenBank/DDBJ databases">
        <title>Halosimplex litoreum sp. nov. and Halosimplex rubrum sp. nov., isolated from different salt environments.</title>
        <authorList>
            <person name="Cui H."/>
        </authorList>
    </citation>
    <scope>NUCLEOTIDE SEQUENCE [LARGE SCALE GENOMIC DNA]</scope>
    <source>
        <strain evidence="2 3">R2</strain>
    </source>
</reference>
<sequence length="249" mass="28033">MANTGYCTLQDLRRALQEADLPGDVEQEPQLAVDAITAQTEWLEKTLKRHWYAPTGADILSEADQIDIPTDSKTRDDEYDIPTSSAFVVDDDGPAPKTSQGSYAKIELARRDAESVSALHVRTEDGTFEDWADSPDYTEGSWPPSGEDYYLRVNNGGWSLLYLDTENLLEDDEDDEYVLDSFANAVYLEWSYGHEGIPQNVRRAVAFRAASDFVEDAAIQIPENAQVYNVESLAEQFERKAEDLLEVYQ</sequence>
<name>A0A7D5P4Z7_9EURY</name>
<proteinExistence type="predicted"/>
<accession>A0A7D5P4Z7</accession>
<gene>
    <name evidence="2" type="ORF">HZS54_04705</name>
</gene>
<evidence type="ECO:0000256" key="1">
    <source>
        <dbReference type="SAM" id="MobiDB-lite"/>
    </source>
</evidence>
<evidence type="ECO:0000313" key="2">
    <source>
        <dbReference type="EMBL" id="QLH80977.1"/>
    </source>
</evidence>
<evidence type="ECO:0000313" key="3">
    <source>
        <dbReference type="Proteomes" id="UP000509346"/>
    </source>
</evidence>
<organism evidence="2 3">
    <name type="scientific">Halosimplex pelagicum</name>
    <dbReference type="NCBI Taxonomy" id="869886"/>
    <lineage>
        <taxon>Archaea</taxon>
        <taxon>Methanobacteriati</taxon>
        <taxon>Methanobacteriota</taxon>
        <taxon>Stenosarchaea group</taxon>
        <taxon>Halobacteria</taxon>
        <taxon>Halobacteriales</taxon>
        <taxon>Haloarculaceae</taxon>
        <taxon>Halosimplex</taxon>
    </lineage>
</organism>
<dbReference type="KEGG" id="hpel:HZS54_04705"/>
<dbReference type="RefSeq" id="WP_179920792.1">
    <property type="nucleotide sequence ID" value="NZ_CP058909.1"/>
</dbReference>
<dbReference type="EMBL" id="CP058909">
    <property type="protein sequence ID" value="QLH80977.1"/>
    <property type="molecule type" value="Genomic_DNA"/>
</dbReference>
<dbReference type="AlphaFoldDB" id="A0A7D5P4Z7"/>
<keyword evidence="3" id="KW-1185">Reference proteome</keyword>